<keyword evidence="2" id="KW-1185">Reference proteome</keyword>
<protein>
    <submittedName>
        <fullName evidence="1">Uncharacterized protein</fullName>
    </submittedName>
</protein>
<name>A0A2U3IDC7_9BURK</name>
<evidence type="ECO:0000313" key="1">
    <source>
        <dbReference type="EMBL" id="SPB18198.1"/>
    </source>
</evidence>
<dbReference type="OrthoDB" id="9133491at2"/>
<dbReference type="AlphaFoldDB" id="A0A2U3IDC7"/>
<reference evidence="2" key="1">
    <citation type="submission" date="2018-01" db="EMBL/GenBank/DDBJ databases">
        <authorList>
            <person name="Peeters C."/>
        </authorList>
    </citation>
    <scope>NUCLEOTIDE SEQUENCE [LARGE SCALE GENOMIC DNA]</scope>
</reference>
<proteinExistence type="predicted"/>
<accession>A0A2U3IDC7</accession>
<gene>
    <name evidence="1" type="ORF">NOV72_05397</name>
</gene>
<dbReference type="EMBL" id="OGTP01000027">
    <property type="protein sequence ID" value="SPB18198.1"/>
    <property type="molecule type" value="Genomic_DNA"/>
</dbReference>
<organism evidence="1 2">
    <name type="scientific">Caballeronia novacaledonica</name>
    <dbReference type="NCBI Taxonomy" id="1544861"/>
    <lineage>
        <taxon>Bacteria</taxon>
        <taxon>Pseudomonadati</taxon>
        <taxon>Pseudomonadota</taxon>
        <taxon>Betaproteobacteria</taxon>
        <taxon>Burkholderiales</taxon>
        <taxon>Burkholderiaceae</taxon>
        <taxon>Caballeronia</taxon>
    </lineage>
</organism>
<dbReference type="RefSeq" id="WP_106857651.1">
    <property type="nucleotide sequence ID" value="NZ_OGTP01000027.1"/>
</dbReference>
<dbReference type="Proteomes" id="UP000238169">
    <property type="component" value="Unassembled WGS sequence"/>
</dbReference>
<evidence type="ECO:0000313" key="2">
    <source>
        <dbReference type="Proteomes" id="UP000238169"/>
    </source>
</evidence>
<sequence length="87" mass="9849">MTRRYELEVLNEDIELVDQTSSATISMTSKVGENGVRVSVLETTEEGLAAQWAHILDGNDRAYVARVVDGNEVLSERSVREPNWRRE</sequence>